<dbReference type="AlphaFoldDB" id="A0A0T5P0C6"/>
<comment type="caution">
    <text evidence="1">The sequence shown here is derived from an EMBL/GenBank/DDBJ whole genome shotgun (WGS) entry which is preliminary data.</text>
</comment>
<proteinExistence type="predicted"/>
<dbReference type="Proteomes" id="UP000051295">
    <property type="component" value="Unassembled WGS sequence"/>
</dbReference>
<accession>A0A0T5P0C6</accession>
<reference evidence="1 2" key="1">
    <citation type="submission" date="2015-04" db="EMBL/GenBank/DDBJ databases">
        <title>The draft genome sequence of Roseovarius sp.R12b.</title>
        <authorList>
            <person name="Li G."/>
            <person name="Lai Q."/>
            <person name="Shao Z."/>
            <person name="Yan P."/>
        </authorList>
    </citation>
    <scope>NUCLEOTIDE SEQUENCE [LARGE SCALE GENOMIC DNA]</scope>
    <source>
        <strain evidence="1 2">R12B</strain>
    </source>
</reference>
<keyword evidence="2" id="KW-1185">Reference proteome</keyword>
<dbReference type="EMBL" id="LAXJ01000002">
    <property type="protein sequence ID" value="KRS14529.1"/>
    <property type="molecule type" value="Genomic_DNA"/>
</dbReference>
<evidence type="ECO:0000313" key="1">
    <source>
        <dbReference type="EMBL" id="KRS14529.1"/>
    </source>
</evidence>
<dbReference type="RefSeq" id="WP_057789772.1">
    <property type="nucleotide sequence ID" value="NZ_LAXJ01000002.1"/>
</dbReference>
<organism evidence="1 2">
    <name type="scientific">Roseovarius atlanticus</name>
    <dbReference type="NCBI Taxonomy" id="1641875"/>
    <lineage>
        <taxon>Bacteria</taxon>
        <taxon>Pseudomonadati</taxon>
        <taxon>Pseudomonadota</taxon>
        <taxon>Alphaproteobacteria</taxon>
        <taxon>Rhodobacterales</taxon>
        <taxon>Roseobacteraceae</taxon>
        <taxon>Roseovarius</taxon>
    </lineage>
</organism>
<sequence length="89" mass="10167">MTDFSDFEKLRTPDGGWVGPEELHQVLAEDGYSVGNREQYLKTLLTRLSKAECRTSNDRESHLALMQEVRNILSQEQDKEGQNPISDDV</sequence>
<gene>
    <name evidence="1" type="ORF">XM53_02095</name>
</gene>
<name>A0A0T5P0C6_9RHOB</name>
<evidence type="ECO:0000313" key="2">
    <source>
        <dbReference type="Proteomes" id="UP000051295"/>
    </source>
</evidence>
<protein>
    <submittedName>
        <fullName evidence="1">Uncharacterized protein</fullName>
    </submittedName>
</protein>
<dbReference type="PATRIC" id="fig|1641875.4.peg.1510"/>
<dbReference type="OrthoDB" id="7744793at2"/>